<keyword evidence="15" id="KW-1185">Reference proteome</keyword>
<keyword evidence="5 12" id="KW-0443">Lipid metabolism</keyword>
<evidence type="ECO:0000313" key="14">
    <source>
        <dbReference type="EMBL" id="EAR21235.1"/>
    </source>
</evidence>
<evidence type="ECO:0000256" key="9">
    <source>
        <dbReference type="ARBA" id="ARBA00023239"/>
    </source>
</evidence>
<evidence type="ECO:0000256" key="5">
    <source>
        <dbReference type="ARBA" id="ARBA00023098"/>
    </source>
</evidence>
<comment type="subunit">
    <text evidence="12">Heterodimer of a large membrane-associated beta subunit and a small pyruvoyl-containing alpha subunit.</text>
</comment>
<keyword evidence="8 12" id="KW-0594">Phospholipid biosynthesis</keyword>
<comment type="similarity">
    <text evidence="12">Belongs to the phosphatidylserine decarboxylase family. PSD-B subfamily. Prokaryotic type I sub-subfamily.</text>
</comment>
<dbReference type="PANTHER" id="PTHR10067:SF6">
    <property type="entry name" value="PHOSPHATIDYLSERINE DECARBOXYLASE PROENZYME, MITOCHONDRIAL"/>
    <property type="match status" value="1"/>
</dbReference>
<comment type="cofactor">
    <cofactor evidence="12">
        <name>pyruvate</name>
        <dbReference type="ChEBI" id="CHEBI:15361"/>
    </cofactor>
    <text evidence="12">Binds 1 pyruvoyl group covalently per subunit.</text>
</comment>
<evidence type="ECO:0000256" key="6">
    <source>
        <dbReference type="ARBA" id="ARBA00023136"/>
    </source>
</evidence>
<keyword evidence="13" id="KW-0812">Transmembrane</keyword>
<sequence length="299" mass="33536">MQRILSATGPKRAVLSDWLKALPLYPLPQHALSRLVLHAARARNKHWKNALIRWFVRTYQVDLGEAGEPDATAYPDFNSFFTRTLRPDARPLPKDPATLICPADGVISEIGRIDDAHLLQAKGRHFSVGELLGGDNQLATRFHGGHFVTVYLSPRDYHRVHMPAAGELRTMIHVPGRLFSVAPHTVRTIPRLFSRNERVVSLFDTAHGPLAVILVGAICVASIETVWAGVVTPPRGRRLRRWHYPPPRYRLARGEELGRFNMGSTVIVLVGPERVSWRDDLAATQPVRMGQALGRFRDT</sequence>
<comment type="caution">
    <text evidence="14">The sequence shown here is derived from an EMBL/GenBank/DDBJ whole genome shotgun (WGS) entry which is preliminary data.</text>
</comment>
<feature type="active site" description="Charge relay system; for autoendoproteolytic cleavage activity" evidence="12">
    <location>
        <position position="264"/>
    </location>
</feature>
<evidence type="ECO:0000256" key="2">
    <source>
        <dbReference type="ARBA" id="ARBA00022475"/>
    </source>
</evidence>
<evidence type="ECO:0000256" key="3">
    <source>
        <dbReference type="ARBA" id="ARBA00022516"/>
    </source>
</evidence>
<keyword evidence="3 12" id="KW-0444">Lipid biosynthesis</keyword>
<comment type="function">
    <text evidence="12">Catalyzes the formation of phosphatidylethanolamine (PtdEtn) from phosphatidylserine (PtdSer).</text>
</comment>
<evidence type="ECO:0000256" key="1">
    <source>
        <dbReference type="ARBA" id="ARBA00005189"/>
    </source>
</evidence>
<dbReference type="UniPathway" id="UPA00558">
    <property type="reaction ID" value="UER00616"/>
</dbReference>
<dbReference type="eggNOG" id="COG0688">
    <property type="taxonomic scope" value="Bacteria"/>
</dbReference>
<dbReference type="EC" id="4.1.1.65" evidence="12"/>
<accession>A4BSZ1</accession>
<feature type="chain" id="PRO_5023435443" description="Phosphatidylserine decarboxylase alpha chain" evidence="12">
    <location>
        <begin position="264"/>
        <end position="299"/>
    </location>
</feature>
<name>A4BSZ1_9GAMM</name>
<proteinExistence type="inferred from homology"/>
<evidence type="ECO:0000256" key="12">
    <source>
        <dbReference type="HAMAP-Rule" id="MF_00662"/>
    </source>
</evidence>
<evidence type="ECO:0000256" key="4">
    <source>
        <dbReference type="ARBA" id="ARBA00022793"/>
    </source>
</evidence>
<keyword evidence="4 12" id="KW-0210">Decarboxylase</keyword>
<evidence type="ECO:0000256" key="13">
    <source>
        <dbReference type="SAM" id="Phobius"/>
    </source>
</evidence>
<evidence type="ECO:0000256" key="11">
    <source>
        <dbReference type="ARBA" id="ARBA00023317"/>
    </source>
</evidence>
<organism evidence="14 15">
    <name type="scientific">Nitrococcus mobilis Nb-231</name>
    <dbReference type="NCBI Taxonomy" id="314278"/>
    <lineage>
        <taxon>Bacteria</taxon>
        <taxon>Pseudomonadati</taxon>
        <taxon>Pseudomonadota</taxon>
        <taxon>Gammaproteobacteria</taxon>
        <taxon>Chromatiales</taxon>
        <taxon>Ectothiorhodospiraceae</taxon>
        <taxon>Nitrococcus</taxon>
    </lineage>
</organism>
<feature type="modified residue" description="Pyruvic acid (Ser); by autocatalysis" evidence="12">
    <location>
        <position position="264"/>
    </location>
</feature>
<dbReference type="Proteomes" id="UP000003374">
    <property type="component" value="Unassembled WGS sequence"/>
</dbReference>
<dbReference type="NCBIfam" id="TIGR00163">
    <property type="entry name" value="PS_decarb"/>
    <property type="match status" value="1"/>
</dbReference>
<dbReference type="GO" id="GO:0005886">
    <property type="term" value="C:plasma membrane"/>
    <property type="evidence" value="ECO:0007669"/>
    <property type="project" value="UniProtKB-SubCell"/>
</dbReference>
<keyword evidence="6 12" id="KW-0472">Membrane</keyword>
<dbReference type="Pfam" id="PF02666">
    <property type="entry name" value="PS_Dcarbxylase"/>
    <property type="match status" value="1"/>
</dbReference>
<keyword evidence="13" id="KW-1133">Transmembrane helix</keyword>
<dbReference type="RefSeq" id="WP_004998919.1">
    <property type="nucleotide sequence ID" value="NZ_CH672427.1"/>
</dbReference>
<dbReference type="GO" id="GO:0006646">
    <property type="term" value="P:phosphatidylethanolamine biosynthetic process"/>
    <property type="evidence" value="ECO:0007669"/>
    <property type="project" value="UniProtKB-UniRule"/>
</dbReference>
<keyword evidence="10 12" id="KW-1208">Phospholipid metabolism</keyword>
<dbReference type="HAMAP" id="MF_00662">
    <property type="entry name" value="PS_decarb_PSD_B_type1"/>
    <property type="match status" value="1"/>
</dbReference>
<dbReference type="STRING" id="314278.NB231_00900"/>
<comment type="pathway">
    <text evidence="1">Lipid metabolism.</text>
</comment>
<comment type="subcellular location">
    <subcellularLocation>
        <location evidence="12">Cell membrane</location>
        <topology evidence="12">Peripheral membrane protein</topology>
    </subcellularLocation>
</comment>
<reference evidence="14 15" key="1">
    <citation type="submission" date="2006-02" db="EMBL/GenBank/DDBJ databases">
        <authorList>
            <person name="Waterbury J."/>
            <person name="Ferriera S."/>
            <person name="Johnson J."/>
            <person name="Kravitz S."/>
            <person name="Halpern A."/>
            <person name="Remington K."/>
            <person name="Beeson K."/>
            <person name="Tran B."/>
            <person name="Rogers Y.-H."/>
            <person name="Friedman R."/>
            <person name="Venter J.C."/>
        </authorList>
    </citation>
    <scope>NUCLEOTIDE SEQUENCE [LARGE SCALE GENOMIC DNA]</scope>
    <source>
        <strain evidence="14 15">Nb-231</strain>
    </source>
</reference>
<dbReference type="PANTHER" id="PTHR10067">
    <property type="entry name" value="PHOSPHATIDYLSERINE DECARBOXYLASE"/>
    <property type="match status" value="1"/>
</dbReference>
<evidence type="ECO:0000256" key="7">
    <source>
        <dbReference type="ARBA" id="ARBA00023145"/>
    </source>
</evidence>
<comment type="pathway">
    <text evidence="12">Phospholipid metabolism; phosphatidylethanolamine biosynthesis; phosphatidylethanolamine from CDP-diacylglycerol: step 2/2.</text>
</comment>
<feature type="active site" description="Schiff-base intermediate with substrate; via pyruvic acid; for decarboxylase activity" evidence="12">
    <location>
        <position position="264"/>
    </location>
</feature>
<keyword evidence="9 12" id="KW-0456">Lyase</keyword>
<feature type="site" description="Cleavage (non-hydrolytic); by autocatalysis" evidence="12">
    <location>
        <begin position="263"/>
        <end position="264"/>
    </location>
</feature>
<evidence type="ECO:0000256" key="10">
    <source>
        <dbReference type="ARBA" id="ARBA00023264"/>
    </source>
</evidence>
<comment type="catalytic activity">
    <reaction evidence="12">
        <text>a 1,2-diacyl-sn-glycero-3-phospho-L-serine + H(+) = a 1,2-diacyl-sn-glycero-3-phosphoethanolamine + CO2</text>
        <dbReference type="Rhea" id="RHEA:20828"/>
        <dbReference type="ChEBI" id="CHEBI:15378"/>
        <dbReference type="ChEBI" id="CHEBI:16526"/>
        <dbReference type="ChEBI" id="CHEBI:57262"/>
        <dbReference type="ChEBI" id="CHEBI:64612"/>
        <dbReference type="EC" id="4.1.1.65"/>
    </reaction>
</comment>
<dbReference type="EMBL" id="AAOF01000011">
    <property type="protein sequence ID" value="EAR21235.1"/>
    <property type="molecule type" value="Genomic_DNA"/>
</dbReference>
<keyword evidence="7 12" id="KW-0865">Zymogen</keyword>
<dbReference type="InterPro" id="IPR003817">
    <property type="entry name" value="PS_Dcarbxylase"/>
</dbReference>
<dbReference type="HOGENOM" id="CLU_029061_4_1_6"/>
<keyword evidence="2 12" id="KW-1003">Cell membrane</keyword>
<dbReference type="OrthoDB" id="9802030at2"/>
<feature type="active site" description="Charge relay system; for autoendoproteolytic cleavage activity" evidence="12">
    <location>
        <position position="104"/>
    </location>
</feature>
<protein>
    <recommendedName>
        <fullName evidence="12">Phosphatidylserine decarboxylase proenzyme</fullName>
        <ecNumber evidence="12">4.1.1.65</ecNumber>
    </recommendedName>
    <component>
        <recommendedName>
            <fullName evidence="12">Phosphatidylserine decarboxylase alpha chain</fullName>
        </recommendedName>
    </component>
    <component>
        <recommendedName>
            <fullName evidence="12">Phosphatidylserine decarboxylase beta chain</fullName>
        </recommendedName>
    </component>
</protein>
<dbReference type="InterPro" id="IPR033178">
    <property type="entry name" value="PSD_type1_pro"/>
</dbReference>
<feature type="chain" id="PRO_5023435444" description="Phosphatidylserine decarboxylase beta chain" evidence="12">
    <location>
        <begin position="1"/>
        <end position="263"/>
    </location>
</feature>
<evidence type="ECO:0000256" key="8">
    <source>
        <dbReference type="ARBA" id="ARBA00023209"/>
    </source>
</evidence>
<dbReference type="GO" id="GO:0004609">
    <property type="term" value="F:phosphatidylserine decarboxylase activity"/>
    <property type="evidence" value="ECO:0007669"/>
    <property type="project" value="UniProtKB-UniRule"/>
</dbReference>
<dbReference type="InterPro" id="IPR033177">
    <property type="entry name" value="PSD-B"/>
</dbReference>
<dbReference type="AlphaFoldDB" id="A4BSZ1"/>
<keyword evidence="11 12" id="KW-0670">Pyruvate</keyword>
<evidence type="ECO:0000313" key="15">
    <source>
        <dbReference type="Proteomes" id="UP000003374"/>
    </source>
</evidence>
<comment type="PTM">
    <text evidence="12">Is synthesized initially as an inactive proenzyme. Formation of the active enzyme involves a self-maturation process in which the active site pyruvoyl group is generated from an internal serine residue via an autocatalytic post-translational modification. Two non-identical subunits are generated from the proenzyme in this reaction, and the pyruvate is formed at the N-terminus of the alpha chain, which is derived from the carboxyl end of the proenzyme. The autoendoproteolytic cleavage occurs by a canonical serine protease mechanism, in which the side chain hydroxyl group of the serine supplies its oxygen atom to form the C-terminus of the beta chain, while the remainder of the serine residue undergoes an oxidative deamination to produce ammonia and the pyruvoyl prosthetic group on the alpha chain. During this reaction, the Ser that is part of the protease active site of the proenzyme becomes the pyruvoyl prosthetic group, which constitutes an essential element of the active site of the mature decarboxylase.</text>
</comment>
<gene>
    <name evidence="12" type="primary">psd</name>
    <name evidence="14" type="ORF">NB231_00900</name>
</gene>
<feature type="transmembrane region" description="Helical" evidence="13">
    <location>
        <begin position="210"/>
        <end position="231"/>
    </location>
</feature>
<feature type="active site" description="Charge relay system; for autoendoproteolytic cleavage activity" evidence="12">
    <location>
        <position position="161"/>
    </location>
</feature>